<name>A0A4P8IYF1_9BURK</name>
<dbReference type="KEGG" id="tvl:FAZ95_25840"/>
<evidence type="ECO:0000313" key="2">
    <source>
        <dbReference type="Proteomes" id="UP000298656"/>
    </source>
</evidence>
<dbReference type="EMBL" id="CP040078">
    <property type="protein sequence ID" value="QCP52583.1"/>
    <property type="molecule type" value="Genomic_DNA"/>
</dbReference>
<dbReference type="OrthoDB" id="9031599at2"/>
<accession>A0A4P8IYF1</accession>
<dbReference type="RefSeq" id="WP_137335354.1">
    <property type="nucleotide sequence ID" value="NZ_CP040078.1"/>
</dbReference>
<proteinExistence type="predicted"/>
<reference evidence="1 2" key="1">
    <citation type="submission" date="2019-05" db="EMBL/GenBank/DDBJ databases">
        <title>Burkholderia sp. DHOD12, isolated from subtropical forest soil.</title>
        <authorList>
            <person name="Gao Z.-H."/>
            <person name="Qiu L.-H."/>
        </authorList>
    </citation>
    <scope>NUCLEOTIDE SEQUENCE [LARGE SCALE GENOMIC DNA]</scope>
    <source>
        <strain evidence="1 2">DHOD12</strain>
    </source>
</reference>
<evidence type="ECO:0000313" key="1">
    <source>
        <dbReference type="EMBL" id="QCP52583.1"/>
    </source>
</evidence>
<sequence>MDTNLAYAESKKSAQPAAFESKCEYDSGWQPADNQTNHNLLFAHKLGVTPSQISIFFSPDQETSYPLLWPWSNNTSGNPVSIWADTKAVTMSVFNGCPLHGNWNGQTASWTYWSSGFFRVFASA</sequence>
<protein>
    <submittedName>
        <fullName evidence="1">Uncharacterized protein</fullName>
    </submittedName>
</protein>
<organism evidence="1 2">
    <name type="scientific">Trinickia violacea</name>
    <dbReference type="NCBI Taxonomy" id="2571746"/>
    <lineage>
        <taxon>Bacteria</taxon>
        <taxon>Pseudomonadati</taxon>
        <taxon>Pseudomonadota</taxon>
        <taxon>Betaproteobacteria</taxon>
        <taxon>Burkholderiales</taxon>
        <taxon>Burkholderiaceae</taxon>
        <taxon>Trinickia</taxon>
    </lineage>
</organism>
<dbReference type="Proteomes" id="UP000298656">
    <property type="component" value="Chromosome 2"/>
</dbReference>
<keyword evidence="2" id="KW-1185">Reference proteome</keyword>
<dbReference type="AlphaFoldDB" id="A0A4P8IYF1"/>
<gene>
    <name evidence="1" type="ORF">FAZ95_25840</name>
</gene>